<keyword evidence="4 8" id="KW-0441">Lipid A biosynthesis</keyword>
<evidence type="ECO:0000313" key="9">
    <source>
        <dbReference type="EMBL" id="KXB65455.1"/>
    </source>
</evidence>
<keyword evidence="2 8" id="KW-0963">Cytoplasm</keyword>
<protein>
    <recommendedName>
        <fullName evidence="8">3-hydroxyacyl-[acyl-carrier-protein] dehydratase FabZ</fullName>
        <ecNumber evidence="8">4.2.1.59</ecNumber>
    </recommendedName>
    <alternativeName>
        <fullName evidence="8">(3R)-hydroxymyristoyl-[acyl-carrier-protein] dehydratase</fullName>
        <shortName evidence="8">(3R)-hydroxymyristoyl-ACP dehydrase</shortName>
    </alternativeName>
    <alternativeName>
        <fullName evidence="8">Beta-hydroxyacyl-ACP dehydratase</fullName>
    </alternativeName>
</protein>
<dbReference type="HAMAP" id="MF_00406">
    <property type="entry name" value="FabZ"/>
    <property type="match status" value="1"/>
</dbReference>
<dbReference type="InterPro" id="IPR013114">
    <property type="entry name" value="FabA_FabZ"/>
</dbReference>
<keyword evidence="6 8" id="KW-0456">Lyase</keyword>
<accession>A0A134ACS4</accession>
<gene>
    <name evidence="8" type="primary">fabZ</name>
    <name evidence="9" type="ORF">HMPREF3180_01134</name>
</gene>
<evidence type="ECO:0000256" key="3">
    <source>
        <dbReference type="ARBA" id="ARBA00022516"/>
    </source>
</evidence>
<dbReference type="SUPFAM" id="SSF54637">
    <property type="entry name" value="Thioesterase/thiol ester dehydrase-isomerase"/>
    <property type="match status" value="1"/>
</dbReference>
<dbReference type="PATRIC" id="fig|157687.3.peg.1129"/>
<dbReference type="Gene3D" id="3.10.129.10">
    <property type="entry name" value="Hotdog Thioesterase"/>
    <property type="match status" value="1"/>
</dbReference>
<evidence type="ECO:0000256" key="6">
    <source>
        <dbReference type="ARBA" id="ARBA00023239"/>
    </source>
</evidence>
<comment type="function">
    <text evidence="7 8">Involved in unsaturated fatty acids biosynthesis. Catalyzes the dehydration of short chain beta-hydroxyacyl-ACPs and long chain saturated and unsaturated beta-hydroxyacyl-ACPs.</text>
</comment>
<keyword evidence="10" id="KW-1185">Reference proteome</keyword>
<name>A0A134ACS4_9FUSO</name>
<evidence type="ECO:0000256" key="1">
    <source>
        <dbReference type="ARBA" id="ARBA00004496"/>
    </source>
</evidence>
<dbReference type="EMBL" id="LSDD01000089">
    <property type="protein sequence ID" value="KXB65455.1"/>
    <property type="molecule type" value="Genomic_DNA"/>
</dbReference>
<comment type="catalytic activity">
    <reaction evidence="8">
        <text>a (3R)-hydroxyacyl-[ACP] = a (2E)-enoyl-[ACP] + H2O</text>
        <dbReference type="Rhea" id="RHEA:13097"/>
        <dbReference type="Rhea" id="RHEA-COMP:9925"/>
        <dbReference type="Rhea" id="RHEA-COMP:9945"/>
        <dbReference type="ChEBI" id="CHEBI:15377"/>
        <dbReference type="ChEBI" id="CHEBI:78784"/>
        <dbReference type="ChEBI" id="CHEBI:78827"/>
        <dbReference type="EC" id="4.2.1.59"/>
    </reaction>
</comment>
<dbReference type="GO" id="GO:0009245">
    <property type="term" value="P:lipid A biosynthetic process"/>
    <property type="evidence" value="ECO:0007669"/>
    <property type="project" value="UniProtKB-UniRule"/>
</dbReference>
<keyword evidence="3 8" id="KW-0444">Lipid biosynthesis</keyword>
<dbReference type="EC" id="4.2.1.59" evidence="8"/>
<evidence type="ECO:0000256" key="8">
    <source>
        <dbReference type="HAMAP-Rule" id="MF_00406"/>
    </source>
</evidence>
<evidence type="ECO:0000313" key="10">
    <source>
        <dbReference type="Proteomes" id="UP000070483"/>
    </source>
</evidence>
<reference evidence="10" key="1">
    <citation type="submission" date="2016-01" db="EMBL/GenBank/DDBJ databases">
        <authorList>
            <person name="Mitreva M."/>
            <person name="Pepin K.H."/>
            <person name="Mihindukulasuriya K.A."/>
            <person name="Fulton R."/>
            <person name="Fronick C."/>
            <person name="O'Laughlin M."/>
            <person name="Miner T."/>
            <person name="Herter B."/>
            <person name="Rosa B.A."/>
            <person name="Cordes M."/>
            <person name="Tomlinson C."/>
            <person name="Wollam A."/>
            <person name="Palsikar V.B."/>
            <person name="Mardis E.R."/>
            <person name="Wilson R.K."/>
        </authorList>
    </citation>
    <scope>NUCLEOTIDE SEQUENCE [LARGE SCALE GENOMIC DNA]</scope>
    <source>
        <strain evidence="10">KA00185</strain>
    </source>
</reference>
<organism evidence="9 10">
    <name type="scientific">Leptotrichia wadei</name>
    <dbReference type="NCBI Taxonomy" id="157687"/>
    <lineage>
        <taxon>Bacteria</taxon>
        <taxon>Fusobacteriati</taxon>
        <taxon>Fusobacteriota</taxon>
        <taxon>Fusobacteriia</taxon>
        <taxon>Fusobacteriales</taxon>
        <taxon>Leptotrichiaceae</taxon>
        <taxon>Leptotrichia</taxon>
    </lineage>
</organism>
<dbReference type="GO" id="GO:0006633">
    <property type="term" value="P:fatty acid biosynthetic process"/>
    <property type="evidence" value="ECO:0007669"/>
    <property type="project" value="UniProtKB-UniRule"/>
</dbReference>
<dbReference type="InterPro" id="IPR029069">
    <property type="entry name" value="HotDog_dom_sf"/>
</dbReference>
<comment type="caution">
    <text evidence="9">The sequence shown here is derived from an EMBL/GenBank/DDBJ whole genome shotgun (WGS) entry which is preliminary data.</text>
</comment>
<dbReference type="PANTHER" id="PTHR30272:SF1">
    <property type="entry name" value="3-HYDROXYACYL-[ACYL-CARRIER-PROTEIN] DEHYDRATASE"/>
    <property type="match status" value="1"/>
</dbReference>
<keyword evidence="5 8" id="KW-0443">Lipid metabolism</keyword>
<dbReference type="Pfam" id="PF07977">
    <property type="entry name" value="FabA"/>
    <property type="match status" value="1"/>
</dbReference>
<dbReference type="AlphaFoldDB" id="A0A134ACS4"/>
<dbReference type="NCBIfam" id="NF000582">
    <property type="entry name" value="PRK00006.1"/>
    <property type="match status" value="1"/>
</dbReference>
<feature type="active site" evidence="8">
    <location>
        <position position="57"/>
    </location>
</feature>
<dbReference type="GO" id="GO:0005737">
    <property type="term" value="C:cytoplasm"/>
    <property type="evidence" value="ECO:0007669"/>
    <property type="project" value="UniProtKB-SubCell"/>
</dbReference>
<dbReference type="CDD" id="cd01288">
    <property type="entry name" value="FabZ"/>
    <property type="match status" value="1"/>
</dbReference>
<evidence type="ECO:0000256" key="4">
    <source>
        <dbReference type="ARBA" id="ARBA00022556"/>
    </source>
</evidence>
<dbReference type="PANTHER" id="PTHR30272">
    <property type="entry name" value="3-HYDROXYACYL-[ACYL-CARRIER-PROTEIN] DEHYDRATASE"/>
    <property type="match status" value="1"/>
</dbReference>
<evidence type="ECO:0000256" key="7">
    <source>
        <dbReference type="ARBA" id="ARBA00025049"/>
    </source>
</evidence>
<proteinExistence type="inferred from homology"/>
<sequence length="147" mass="16415">MKNMATNETIMNVEDIMKTLPHRYPFLLVDRVIEKNGTDSLVAIKNLTMNEEFFQGHFPGKPVMPGVLQMEALAQAVGLLMLEPGKIPLFMSIDKCKFRKPVVPGDQLRLEVEKLSVRRNIIVAKGKCLVDGAVVSEGELKFAVTDM</sequence>
<dbReference type="NCBIfam" id="TIGR01750">
    <property type="entry name" value="fabZ"/>
    <property type="match status" value="1"/>
</dbReference>
<dbReference type="GO" id="GO:0016020">
    <property type="term" value="C:membrane"/>
    <property type="evidence" value="ECO:0007669"/>
    <property type="project" value="GOC"/>
</dbReference>
<dbReference type="InterPro" id="IPR010084">
    <property type="entry name" value="FabZ"/>
</dbReference>
<evidence type="ECO:0000256" key="5">
    <source>
        <dbReference type="ARBA" id="ARBA00023098"/>
    </source>
</evidence>
<evidence type="ECO:0000256" key="2">
    <source>
        <dbReference type="ARBA" id="ARBA00022490"/>
    </source>
</evidence>
<comment type="subcellular location">
    <subcellularLocation>
        <location evidence="1 8">Cytoplasm</location>
    </subcellularLocation>
</comment>
<dbReference type="Proteomes" id="UP000070483">
    <property type="component" value="Unassembled WGS sequence"/>
</dbReference>
<dbReference type="GO" id="GO:0019171">
    <property type="term" value="F:(3R)-hydroxyacyl-[acyl-carrier-protein] dehydratase activity"/>
    <property type="evidence" value="ECO:0007669"/>
    <property type="project" value="UniProtKB-EC"/>
</dbReference>
<dbReference type="STRING" id="157687.HMPREF3180_01134"/>
<comment type="similarity">
    <text evidence="8">Belongs to the thioester dehydratase family. FabZ subfamily.</text>
</comment>
<dbReference type="FunFam" id="3.10.129.10:FF:000001">
    <property type="entry name" value="3-hydroxyacyl-[acyl-carrier-protein] dehydratase FabZ"/>
    <property type="match status" value="1"/>
</dbReference>